<keyword evidence="11" id="KW-1185">Reference proteome</keyword>
<feature type="transmembrane region" description="Helical" evidence="8">
    <location>
        <begin position="157"/>
        <end position="180"/>
    </location>
</feature>
<dbReference type="PANTHER" id="PTHR42718:SF46">
    <property type="entry name" value="BLR6921 PROTEIN"/>
    <property type="match status" value="1"/>
</dbReference>
<keyword evidence="6 8" id="KW-0472">Membrane</keyword>
<dbReference type="Gene3D" id="1.20.1250.20">
    <property type="entry name" value="MFS general substrate transporter like domains"/>
    <property type="match status" value="1"/>
</dbReference>
<feature type="transmembrane region" description="Helical" evidence="8">
    <location>
        <begin position="216"/>
        <end position="234"/>
    </location>
</feature>
<protein>
    <submittedName>
        <fullName evidence="10">EmrB/QacA subfamily drug resistance transporter</fullName>
    </submittedName>
</protein>
<evidence type="ECO:0000313" key="11">
    <source>
        <dbReference type="Proteomes" id="UP000237752"/>
    </source>
</evidence>
<dbReference type="InterPro" id="IPR011701">
    <property type="entry name" value="MFS"/>
</dbReference>
<comment type="subcellular location">
    <subcellularLocation>
        <location evidence="1">Cell membrane</location>
        <topology evidence="1">Multi-pass membrane protein</topology>
    </subcellularLocation>
</comment>
<gene>
    <name evidence="10" type="ORF">CLV47_103228</name>
</gene>
<evidence type="ECO:0000256" key="1">
    <source>
        <dbReference type="ARBA" id="ARBA00004651"/>
    </source>
</evidence>
<feature type="transmembrane region" description="Helical" evidence="8">
    <location>
        <begin position="344"/>
        <end position="364"/>
    </location>
</feature>
<dbReference type="PANTHER" id="PTHR42718">
    <property type="entry name" value="MAJOR FACILITATOR SUPERFAMILY MULTIDRUG TRANSPORTER MFSC"/>
    <property type="match status" value="1"/>
</dbReference>
<reference evidence="10 11" key="1">
    <citation type="submission" date="2018-03" db="EMBL/GenBank/DDBJ databases">
        <title>Genomic Encyclopedia of Archaeal and Bacterial Type Strains, Phase II (KMG-II): from individual species to whole genera.</title>
        <authorList>
            <person name="Goeker M."/>
        </authorList>
    </citation>
    <scope>NUCLEOTIDE SEQUENCE [LARGE SCALE GENOMIC DNA]</scope>
    <source>
        <strain evidence="10 11">DSM 100065</strain>
    </source>
</reference>
<dbReference type="EMBL" id="PVUE01000003">
    <property type="protein sequence ID" value="PRZ43170.1"/>
    <property type="molecule type" value="Genomic_DNA"/>
</dbReference>
<feature type="transmembrane region" description="Helical" evidence="8">
    <location>
        <begin position="284"/>
        <end position="304"/>
    </location>
</feature>
<feature type="region of interest" description="Disordered" evidence="7">
    <location>
        <begin position="1"/>
        <end position="21"/>
    </location>
</feature>
<dbReference type="GO" id="GO:0022857">
    <property type="term" value="F:transmembrane transporter activity"/>
    <property type="evidence" value="ECO:0007669"/>
    <property type="project" value="InterPro"/>
</dbReference>
<dbReference type="SUPFAM" id="SSF103473">
    <property type="entry name" value="MFS general substrate transporter"/>
    <property type="match status" value="1"/>
</dbReference>
<sequence length="488" mass="50160">MPVQQESTISPRPPTGAPGTQRVTRRGLILAVILITQLMVVLDMTVVNVALPHMQSALGFTASGLSWVLSAYTLTFGGLLLLGARTGDLLGRRRTMLTGVSVFTAASLLGGLATSPAWLIAARALQGGGAAFATPAVLALLMGMYAEGRERTRALGLYTAISVGGAAIGLLAGGMLTQWLSWRSVMYVNVPIGLALVIAGSLIVPRSPGRPGKFDLSGAITSTLGMTGLVLGFVQASTHGWSDSSTLFAFGAGVVLLATYIVIERRAAEPITPLQLFASRTRSGANVARMLMTAGMMGMFFFLTQFLQDILHYSPIATGLAFLPVSIALFSGSQLSARVLVERYGERLVMIVGASMSTVSMLWMTQLSASSGYLDVLGPLLLLGLGNGAAFVPLTSAALAGVKPEHSGAASGLVNVSQQVGGSLGLAILVTVFGTATRDAAAGTSPTGLFVSGADAAFLAGAILLAATAAVVGLVIRRSPVLQPELAE</sequence>
<dbReference type="AlphaFoldDB" id="A0A2T1A3I4"/>
<dbReference type="InterPro" id="IPR020846">
    <property type="entry name" value="MFS_dom"/>
</dbReference>
<evidence type="ECO:0000256" key="2">
    <source>
        <dbReference type="ARBA" id="ARBA00022448"/>
    </source>
</evidence>
<evidence type="ECO:0000313" key="10">
    <source>
        <dbReference type="EMBL" id="PRZ43170.1"/>
    </source>
</evidence>
<dbReference type="PROSITE" id="PS50850">
    <property type="entry name" value="MFS"/>
    <property type="match status" value="1"/>
</dbReference>
<dbReference type="CDD" id="cd17321">
    <property type="entry name" value="MFS_MMR_MDR_like"/>
    <property type="match status" value="1"/>
</dbReference>
<feature type="transmembrane region" description="Helical" evidence="8">
    <location>
        <begin position="28"/>
        <end position="51"/>
    </location>
</feature>
<feature type="domain" description="Major facilitator superfamily (MFS) profile" evidence="9">
    <location>
        <begin position="29"/>
        <end position="480"/>
    </location>
</feature>
<evidence type="ECO:0000256" key="8">
    <source>
        <dbReference type="SAM" id="Phobius"/>
    </source>
</evidence>
<dbReference type="InterPro" id="IPR036259">
    <property type="entry name" value="MFS_trans_sf"/>
</dbReference>
<feature type="transmembrane region" description="Helical" evidence="8">
    <location>
        <begin position="127"/>
        <end position="145"/>
    </location>
</feature>
<name>A0A2T1A3I4_9ACTN</name>
<feature type="transmembrane region" description="Helical" evidence="8">
    <location>
        <begin position="246"/>
        <end position="263"/>
    </location>
</feature>
<keyword evidence="2" id="KW-0813">Transport</keyword>
<feature type="transmembrane region" description="Helical" evidence="8">
    <location>
        <begin position="186"/>
        <end position="204"/>
    </location>
</feature>
<evidence type="ECO:0000259" key="9">
    <source>
        <dbReference type="PROSITE" id="PS50850"/>
    </source>
</evidence>
<feature type="compositionally biased region" description="Polar residues" evidence="7">
    <location>
        <begin position="1"/>
        <end position="10"/>
    </location>
</feature>
<accession>A0A2T1A3I4</accession>
<feature type="transmembrane region" description="Helical" evidence="8">
    <location>
        <begin position="57"/>
        <end position="84"/>
    </location>
</feature>
<evidence type="ECO:0000256" key="3">
    <source>
        <dbReference type="ARBA" id="ARBA00022475"/>
    </source>
</evidence>
<comment type="caution">
    <text evidence="10">The sequence shown here is derived from an EMBL/GenBank/DDBJ whole genome shotgun (WGS) entry which is preliminary data.</text>
</comment>
<dbReference type="GO" id="GO:0005886">
    <property type="term" value="C:plasma membrane"/>
    <property type="evidence" value="ECO:0007669"/>
    <property type="project" value="UniProtKB-SubCell"/>
</dbReference>
<feature type="transmembrane region" description="Helical" evidence="8">
    <location>
        <begin position="96"/>
        <end position="121"/>
    </location>
</feature>
<proteinExistence type="predicted"/>
<feature type="transmembrane region" description="Helical" evidence="8">
    <location>
        <begin position="412"/>
        <end position="436"/>
    </location>
</feature>
<evidence type="ECO:0000256" key="7">
    <source>
        <dbReference type="SAM" id="MobiDB-lite"/>
    </source>
</evidence>
<evidence type="ECO:0000256" key="6">
    <source>
        <dbReference type="ARBA" id="ARBA00023136"/>
    </source>
</evidence>
<organism evidence="10 11">
    <name type="scientific">Antricoccus suffuscus</name>
    <dbReference type="NCBI Taxonomy" id="1629062"/>
    <lineage>
        <taxon>Bacteria</taxon>
        <taxon>Bacillati</taxon>
        <taxon>Actinomycetota</taxon>
        <taxon>Actinomycetes</taxon>
        <taxon>Geodermatophilales</taxon>
        <taxon>Antricoccaceae</taxon>
        <taxon>Antricoccus</taxon>
    </lineage>
</organism>
<dbReference type="Proteomes" id="UP000237752">
    <property type="component" value="Unassembled WGS sequence"/>
</dbReference>
<feature type="transmembrane region" description="Helical" evidence="8">
    <location>
        <begin position="376"/>
        <end position="400"/>
    </location>
</feature>
<dbReference type="RefSeq" id="WP_202862421.1">
    <property type="nucleotide sequence ID" value="NZ_PVUE01000003.1"/>
</dbReference>
<keyword evidence="4 8" id="KW-0812">Transmembrane</keyword>
<keyword evidence="5 8" id="KW-1133">Transmembrane helix</keyword>
<dbReference type="Pfam" id="PF07690">
    <property type="entry name" value="MFS_1"/>
    <property type="match status" value="1"/>
</dbReference>
<feature type="transmembrane region" description="Helical" evidence="8">
    <location>
        <begin position="456"/>
        <end position="476"/>
    </location>
</feature>
<feature type="transmembrane region" description="Helical" evidence="8">
    <location>
        <begin position="310"/>
        <end position="332"/>
    </location>
</feature>
<keyword evidence="3" id="KW-1003">Cell membrane</keyword>
<evidence type="ECO:0000256" key="4">
    <source>
        <dbReference type="ARBA" id="ARBA00022692"/>
    </source>
</evidence>
<evidence type="ECO:0000256" key="5">
    <source>
        <dbReference type="ARBA" id="ARBA00022989"/>
    </source>
</evidence>
<dbReference type="Gene3D" id="1.20.1720.10">
    <property type="entry name" value="Multidrug resistance protein D"/>
    <property type="match status" value="1"/>
</dbReference>